<evidence type="ECO:0000256" key="1">
    <source>
        <dbReference type="SAM" id="Phobius"/>
    </source>
</evidence>
<keyword evidence="3" id="KW-1185">Reference proteome</keyword>
<feature type="transmembrane region" description="Helical" evidence="1">
    <location>
        <begin position="20"/>
        <end position="43"/>
    </location>
</feature>
<protein>
    <recommendedName>
        <fullName evidence="4">Phage holin family protein</fullName>
    </recommendedName>
</protein>
<keyword evidence="1" id="KW-0472">Membrane</keyword>
<dbReference type="InterPro" id="IPR007165">
    <property type="entry name" value="Phage_holin_4_2"/>
</dbReference>
<name>A0A4V0YGX8_9MICO</name>
<dbReference type="EMBL" id="CP035491">
    <property type="protein sequence ID" value="QAY72761.1"/>
    <property type="molecule type" value="Genomic_DNA"/>
</dbReference>
<dbReference type="KEGG" id="agf:ET445_04810"/>
<gene>
    <name evidence="2" type="ORF">ET445_04810</name>
</gene>
<dbReference type="Pfam" id="PF04020">
    <property type="entry name" value="Phage_holin_4_2"/>
    <property type="match status" value="1"/>
</dbReference>
<evidence type="ECO:0000313" key="2">
    <source>
        <dbReference type="EMBL" id="QAY72761.1"/>
    </source>
</evidence>
<organism evidence="2 3">
    <name type="scientific">Agromyces protaetiae</name>
    <dbReference type="NCBI Taxonomy" id="2509455"/>
    <lineage>
        <taxon>Bacteria</taxon>
        <taxon>Bacillati</taxon>
        <taxon>Actinomycetota</taxon>
        <taxon>Actinomycetes</taxon>
        <taxon>Micrococcales</taxon>
        <taxon>Microbacteriaceae</taxon>
        <taxon>Agromyces</taxon>
    </lineage>
</organism>
<feature type="transmembrane region" description="Helical" evidence="1">
    <location>
        <begin position="109"/>
        <end position="134"/>
    </location>
</feature>
<dbReference type="Proteomes" id="UP000291259">
    <property type="component" value="Chromosome"/>
</dbReference>
<evidence type="ECO:0008006" key="4">
    <source>
        <dbReference type="Google" id="ProtNLM"/>
    </source>
</evidence>
<feature type="transmembrane region" description="Helical" evidence="1">
    <location>
        <begin position="49"/>
        <end position="70"/>
    </location>
</feature>
<accession>A0A4V0YGX8</accession>
<evidence type="ECO:0000313" key="3">
    <source>
        <dbReference type="Proteomes" id="UP000291259"/>
    </source>
</evidence>
<keyword evidence="1" id="KW-0812">Transmembrane</keyword>
<keyword evidence="1" id="KW-1133">Transmembrane helix</keyword>
<proteinExistence type="predicted"/>
<feature type="transmembrane region" description="Helical" evidence="1">
    <location>
        <begin position="77"/>
        <end position="97"/>
    </location>
</feature>
<dbReference type="AlphaFoldDB" id="A0A4V0YGX8"/>
<dbReference type="OrthoDB" id="4871734at2"/>
<sequence length="142" mass="15235">MYRAGDGSTAGRYAHRMVRILIRLAIFLGTAALALFIATLLIPGFRAQFGGFILAVIVFAVVQTFLAWLVEQLFAKAAPTVAGVAGLISTALALWIATWFPGGLRFDGLGAWVLAAVVVWILTAIITWAVAKFLPSKTTTQR</sequence>
<reference evidence="2 3" key="1">
    <citation type="submission" date="2019-01" db="EMBL/GenBank/DDBJ databases">
        <title>Genome sequencing of strain FW100M-8.</title>
        <authorList>
            <person name="Heo J."/>
            <person name="Kim S.-J."/>
            <person name="Kim J.-S."/>
            <person name="Hong S.-B."/>
            <person name="Kwon S.-W."/>
        </authorList>
    </citation>
    <scope>NUCLEOTIDE SEQUENCE [LARGE SCALE GENOMIC DNA]</scope>
    <source>
        <strain evidence="2 3">FW100M-8</strain>
    </source>
</reference>